<keyword evidence="6 7" id="KW-0862">Zinc</keyword>
<keyword evidence="2 7" id="KW-0540">Nuclease</keyword>
<gene>
    <name evidence="7 8" type="primary">ybeY</name>
    <name evidence="8" type="ORF">ACFOKA_00210</name>
</gene>
<evidence type="ECO:0000256" key="4">
    <source>
        <dbReference type="ARBA" id="ARBA00022759"/>
    </source>
</evidence>
<organism evidence="8 9">
    <name type="scientific">Kordiimonas pumila</name>
    <dbReference type="NCBI Taxonomy" id="2161677"/>
    <lineage>
        <taxon>Bacteria</taxon>
        <taxon>Pseudomonadati</taxon>
        <taxon>Pseudomonadota</taxon>
        <taxon>Alphaproteobacteria</taxon>
        <taxon>Kordiimonadales</taxon>
        <taxon>Kordiimonadaceae</taxon>
        <taxon>Kordiimonas</taxon>
    </lineage>
</organism>
<proteinExistence type="inferred from homology"/>
<name>A0ABV7D0I4_9PROT</name>
<dbReference type="RefSeq" id="WP_194214716.1">
    <property type="nucleotide sequence ID" value="NZ_CP061205.1"/>
</dbReference>
<evidence type="ECO:0000313" key="9">
    <source>
        <dbReference type="Proteomes" id="UP001595444"/>
    </source>
</evidence>
<dbReference type="EMBL" id="JBHRSL010000001">
    <property type="protein sequence ID" value="MFC3050317.1"/>
    <property type="molecule type" value="Genomic_DNA"/>
</dbReference>
<dbReference type="PROSITE" id="PS01306">
    <property type="entry name" value="UPF0054"/>
    <property type="match status" value="1"/>
</dbReference>
<comment type="cofactor">
    <cofactor evidence="7">
        <name>Zn(2+)</name>
        <dbReference type="ChEBI" id="CHEBI:29105"/>
    </cofactor>
    <text evidence="7">Binds 1 zinc ion.</text>
</comment>
<comment type="function">
    <text evidence="7">Single strand-specific metallo-endoribonuclease involved in late-stage 70S ribosome quality control and in maturation of the 3' terminus of the 16S rRNA.</text>
</comment>
<reference evidence="9" key="1">
    <citation type="journal article" date="2019" name="Int. J. Syst. Evol. Microbiol.">
        <title>The Global Catalogue of Microorganisms (GCM) 10K type strain sequencing project: providing services to taxonomists for standard genome sequencing and annotation.</title>
        <authorList>
            <consortium name="The Broad Institute Genomics Platform"/>
            <consortium name="The Broad Institute Genome Sequencing Center for Infectious Disease"/>
            <person name="Wu L."/>
            <person name="Ma J."/>
        </authorList>
    </citation>
    <scope>NUCLEOTIDE SEQUENCE [LARGE SCALE GENOMIC DNA]</scope>
    <source>
        <strain evidence="9">KCTC 62164</strain>
    </source>
</reference>
<feature type="binding site" evidence="7">
    <location>
        <position position="145"/>
    </location>
    <ligand>
        <name>Zn(2+)</name>
        <dbReference type="ChEBI" id="CHEBI:29105"/>
        <note>catalytic</note>
    </ligand>
</feature>
<dbReference type="Pfam" id="PF02130">
    <property type="entry name" value="YbeY"/>
    <property type="match status" value="1"/>
</dbReference>
<evidence type="ECO:0000256" key="6">
    <source>
        <dbReference type="ARBA" id="ARBA00022833"/>
    </source>
</evidence>
<comment type="similarity">
    <text evidence="1 7">Belongs to the endoribonuclease YbeY family.</text>
</comment>
<evidence type="ECO:0000256" key="5">
    <source>
        <dbReference type="ARBA" id="ARBA00022801"/>
    </source>
</evidence>
<comment type="subcellular location">
    <subcellularLocation>
        <location evidence="7">Cytoplasm</location>
    </subcellularLocation>
</comment>
<dbReference type="InterPro" id="IPR002036">
    <property type="entry name" value="YbeY"/>
</dbReference>
<dbReference type="PANTHER" id="PTHR46986:SF1">
    <property type="entry name" value="ENDORIBONUCLEASE YBEY, CHLOROPLASTIC"/>
    <property type="match status" value="1"/>
</dbReference>
<evidence type="ECO:0000256" key="7">
    <source>
        <dbReference type="HAMAP-Rule" id="MF_00009"/>
    </source>
</evidence>
<keyword evidence="7" id="KW-0690">Ribosome biogenesis</keyword>
<protein>
    <recommendedName>
        <fullName evidence="7">Endoribonuclease YbeY</fullName>
        <ecNumber evidence="7">3.1.-.-</ecNumber>
    </recommendedName>
</protein>
<accession>A0ABV7D0I4</accession>
<evidence type="ECO:0000256" key="2">
    <source>
        <dbReference type="ARBA" id="ARBA00022722"/>
    </source>
</evidence>
<dbReference type="Proteomes" id="UP001595444">
    <property type="component" value="Unassembled WGS sequence"/>
</dbReference>
<keyword evidence="4 7" id="KW-0255">Endonuclease</keyword>
<evidence type="ECO:0000313" key="8">
    <source>
        <dbReference type="EMBL" id="MFC3050317.1"/>
    </source>
</evidence>
<dbReference type="InterPro" id="IPR023091">
    <property type="entry name" value="MetalPrtase_cat_dom_sf_prd"/>
</dbReference>
<dbReference type="SUPFAM" id="SSF55486">
    <property type="entry name" value="Metalloproteases ('zincins'), catalytic domain"/>
    <property type="match status" value="1"/>
</dbReference>
<dbReference type="InterPro" id="IPR020549">
    <property type="entry name" value="YbeY_CS"/>
</dbReference>
<evidence type="ECO:0000256" key="1">
    <source>
        <dbReference type="ARBA" id="ARBA00010875"/>
    </source>
</evidence>
<dbReference type="PANTHER" id="PTHR46986">
    <property type="entry name" value="ENDORIBONUCLEASE YBEY, CHLOROPLASTIC"/>
    <property type="match status" value="1"/>
</dbReference>
<dbReference type="HAMAP" id="MF_00009">
    <property type="entry name" value="Endoribonucl_YbeY"/>
    <property type="match status" value="1"/>
</dbReference>
<keyword evidence="7" id="KW-0963">Cytoplasm</keyword>
<dbReference type="Gene3D" id="3.40.390.30">
    <property type="entry name" value="Metalloproteases ('zincins'), catalytic domain"/>
    <property type="match status" value="1"/>
</dbReference>
<dbReference type="NCBIfam" id="TIGR00043">
    <property type="entry name" value="rRNA maturation RNase YbeY"/>
    <property type="match status" value="1"/>
</dbReference>
<evidence type="ECO:0000256" key="3">
    <source>
        <dbReference type="ARBA" id="ARBA00022723"/>
    </source>
</evidence>
<dbReference type="EC" id="3.1.-.-" evidence="7"/>
<keyword evidence="7" id="KW-0698">rRNA processing</keyword>
<feature type="binding site" evidence="7">
    <location>
        <position position="155"/>
    </location>
    <ligand>
        <name>Zn(2+)</name>
        <dbReference type="ChEBI" id="CHEBI:29105"/>
        <note>catalytic</note>
    </ligand>
</feature>
<keyword evidence="5 7" id="KW-0378">Hydrolase</keyword>
<keyword evidence="3 7" id="KW-0479">Metal-binding</keyword>
<keyword evidence="9" id="KW-1185">Reference proteome</keyword>
<sequence length="186" mass="20219">MTGDSSSSSGQQNGLHFAGLVLEIESGTADNQFEDLFLTIEKAAHAALHAAITGPACPMELYVELIDNEKSQSLNAEFRGKDNPTNILSFPGTDPEDLPSAMLFAVQDGPLVMLGDLMIASDVIMAEAKEQGKPLNHHLIHLVVHGVLHLLGYDHMEETEAEEMETLERNILAGLGIPDPYEMREI</sequence>
<comment type="caution">
    <text evidence="8">The sequence shown here is derived from an EMBL/GenBank/DDBJ whole genome shotgun (WGS) entry which is preliminary data.</text>
</comment>
<feature type="binding site" evidence="7">
    <location>
        <position position="149"/>
    </location>
    <ligand>
        <name>Zn(2+)</name>
        <dbReference type="ChEBI" id="CHEBI:29105"/>
        <note>catalytic</note>
    </ligand>
</feature>